<dbReference type="GO" id="GO:0030983">
    <property type="term" value="F:mismatched DNA binding"/>
    <property type="evidence" value="ECO:0007669"/>
    <property type="project" value="InterPro"/>
</dbReference>
<dbReference type="Pfam" id="PF01713">
    <property type="entry name" value="Smr"/>
    <property type="match status" value="1"/>
</dbReference>
<feature type="domain" description="Smr" evidence="10">
    <location>
        <begin position="711"/>
        <end position="786"/>
    </location>
</feature>
<dbReference type="PANTHER" id="PTHR48466:SF2">
    <property type="entry name" value="OS10G0509000 PROTEIN"/>
    <property type="match status" value="1"/>
</dbReference>
<dbReference type="PANTHER" id="PTHR48466">
    <property type="entry name" value="OS10G0509000 PROTEIN-RELATED"/>
    <property type="match status" value="1"/>
</dbReference>
<keyword evidence="7" id="KW-0255">Endonuclease</keyword>
<dbReference type="GO" id="GO:0043023">
    <property type="term" value="F:ribosomal large subunit binding"/>
    <property type="evidence" value="ECO:0007669"/>
    <property type="project" value="UniProtKB-UniRule"/>
</dbReference>
<dbReference type="SMART" id="SM00463">
    <property type="entry name" value="SMR"/>
    <property type="match status" value="1"/>
</dbReference>
<accession>A0A3D9IXL3</accession>
<dbReference type="InterPro" id="IPR007696">
    <property type="entry name" value="DNA_mismatch_repair_MutS_core"/>
</dbReference>
<evidence type="ECO:0000259" key="10">
    <source>
        <dbReference type="PROSITE" id="PS50828"/>
    </source>
</evidence>
<comment type="subunit">
    <text evidence="7">Homodimer. Binds to stalled ribosomes, contacting rRNA.</text>
</comment>
<dbReference type="SMART" id="SM00534">
    <property type="entry name" value="MUTSac"/>
    <property type="match status" value="1"/>
</dbReference>
<comment type="function">
    <text evidence="7">Acts as a ribosome collision sensor, splitting the ribosome into its 2 subunits. Detects stalled/collided 70S ribosomes which it binds and splits by an ATP-hydrolysis driven conformational change. Acts upstream of the ribosome quality control system (RQC), a ribosome-associated complex that mediates the extraction of incompletely synthesized nascent chains from stalled ribosomes and their subsequent degradation. Probably generates substrates for RQC.</text>
</comment>
<dbReference type="PIRSF" id="PIRSF005814">
    <property type="entry name" value="MutS_YshD"/>
    <property type="match status" value="1"/>
</dbReference>
<feature type="region of interest" description="Disordered" evidence="9">
    <location>
        <begin position="684"/>
        <end position="703"/>
    </location>
</feature>
<gene>
    <name evidence="7" type="primary">mutS2</name>
    <name evidence="7" type="synonym">rqcU</name>
    <name evidence="11" type="ORF">DFP98_11878</name>
</gene>
<evidence type="ECO:0000256" key="7">
    <source>
        <dbReference type="HAMAP-Rule" id="MF_00092"/>
    </source>
</evidence>
<evidence type="ECO:0000256" key="6">
    <source>
        <dbReference type="ARBA" id="ARBA00023125"/>
    </source>
</evidence>
<comment type="function">
    <text evidence="7">Endonuclease that is involved in the suppression of homologous recombination and thus may have a key role in the control of bacterial genetic diversity.</text>
</comment>
<dbReference type="CDD" id="cd06503">
    <property type="entry name" value="ATP-synt_Fo_b"/>
    <property type="match status" value="1"/>
</dbReference>
<evidence type="ECO:0000256" key="8">
    <source>
        <dbReference type="SAM" id="Coils"/>
    </source>
</evidence>
<dbReference type="InterPro" id="IPR027417">
    <property type="entry name" value="P-loop_NTPase"/>
</dbReference>
<feature type="coiled-coil region" evidence="8">
    <location>
        <begin position="522"/>
        <end position="599"/>
    </location>
</feature>
<dbReference type="GO" id="GO:0005524">
    <property type="term" value="F:ATP binding"/>
    <property type="evidence" value="ECO:0007669"/>
    <property type="project" value="UniProtKB-UniRule"/>
</dbReference>
<organism evidence="11 12">
    <name type="scientific">Cohnella phaseoli</name>
    <dbReference type="NCBI Taxonomy" id="456490"/>
    <lineage>
        <taxon>Bacteria</taxon>
        <taxon>Bacillati</taxon>
        <taxon>Bacillota</taxon>
        <taxon>Bacilli</taxon>
        <taxon>Bacillales</taxon>
        <taxon>Paenibacillaceae</taxon>
        <taxon>Cohnella</taxon>
    </lineage>
</organism>
<dbReference type="NCBIfam" id="TIGR01069">
    <property type="entry name" value="mutS2"/>
    <property type="match status" value="1"/>
</dbReference>
<evidence type="ECO:0000313" key="12">
    <source>
        <dbReference type="Proteomes" id="UP000256977"/>
    </source>
</evidence>
<evidence type="ECO:0000256" key="5">
    <source>
        <dbReference type="ARBA" id="ARBA00022884"/>
    </source>
</evidence>
<keyword evidence="12" id="KW-1185">Reference proteome</keyword>
<dbReference type="GO" id="GO:0004519">
    <property type="term" value="F:endonuclease activity"/>
    <property type="evidence" value="ECO:0007669"/>
    <property type="project" value="UniProtKB-UniRule"/>
</dbReference>
<dbReference type="InterPro" id="IPR000432">
    <property type="entry name" value="DNA_mismatch_repair_MutS_C"/>
</dbReference>
<keyword evidence="7" id="KW-0540">Nuclease</keyword>
<dbReference type="InterPro" id="IPR005747">
    <property type="entry name" value="MutS2"/>
</dbReference>
<keyword evidence="4 7" id="KW-0067">ATP-binding</keyword>
<dbReference type="GO" id="GO:0045910">
    <property type="term" value="P:negative regulation of DNA recombination"/>
    <property type="evidence" value="ECO:0007669"/>
    <property type="project" value="InterPro"/>
</dbReference>
<proteinExistence type="inferred from homology"/>
<dbReference type="SMART" id="SM00533">
    <property type="entry name" value="MUTSd"/>
    <property type="match status" value="1"/>
</dbReference>
<dbReference type="PROSITE" id="PS50828">
    <property type="entry name" value="SMR"/>
    <property type="match status" value="1"/>
</dbReference>
<reference evidence="11 12" key="1">
    <citation type="submission" date="2018-07" db="EMBL/GenBank/DDBJ databases">
        <title>Genomic Encyclopedia of Type Strains, Phase III (KMG-III): the genomes of soil and plant-associated and newly described type strains.</title>
        <authorList>
            <person name="Whitman W."/>
        </authorList>
    </citation>
    <scope>NUCLEOTIDE SEQUENCE [LARGE SCALE GENOMIC DNA]</scope>
    <source>
        <strain evidence="11 12">CECT 7287</strain>
    </source>
</reference>
<feature type="compositionally biased region" description="Polar residues" evidence="9">
    <location>
        <begin position="686"/>
        <end position="699"/>
    </location>
</feature>
<keyword evidence="5 7" id="KW-0694">RNA-binding</keyword>
<dbReference type="InterPro" id="IPR002625">
    <property type="entry name" value="Smr_dom"/>
</dbReference>
<dbReference type="AlphaFoldDB" id="A0A3D9IXL3"/>
<dbReference type="EC" id="3.1.-.-" evidence="7"/>
<dbReference type="FunFam" id="3.40.50.300:FF:000830">
    <property type="entry name" value="Endonuclease MutS2"/>
    <property type="match status" value="1"/>
</dbReference>
<dbReference type="HAMAP" id="MF_00092">
    <property type="entry name" value="MutS2"/>
    <property type="match status" value="1"/>
</dbReference>
<feature type="binding site" evidence="7">
    <location>
        <begin position="334"/>
        <end position="341"/>
    </location>
    <ligand>
        <name>ATP</name>
        <dbReference type="ChEBI" id="CHEBI:30616"/>
    </ligand>
</feature>
<dbReference type="Gene3D" id="3.40.50.300">
    <property type="entry name" value="P-loop containing nucleotide triphosphate hydrolases"/>
    <property type="match status" value="1"/>
</dbReference>
<dbReference type="InterPro" id="IPR045076">
    <property type="entry name" value="MutS"/>
</dbReference>
<keyword evidence="1 7" id="KW-0699">rRNA-binding</keyword>
<dbReference type="InterPro" id="IPR036187">
    <property type="entry name" value="DNA_mismatch_repair_MutS_sf"/>
</dbReference>
<dbReference type="GO" id="GO:0016887">
    <property type="term" value="F:ATP hydrolysis activity"/>
    <property type="evidence" value="ECO:0007669"/>
    <property type="project" value="InterPro"/>
</dbReference>
<comment type="similarity">
    <text evidence="7">Belongs to the DNA mismatch repair MutS family. MutS2 subfamily.</text>
</comment>
<evidence type="ECO:0000313" key="11">
    <source>
        <dbReference type="EMBL" id="RED66455.1"/>
    </source>
</evidence>
<dbReference type="Gene3D" id="3.30.1370.110">
    <property type="match status" value="1"/>
</dbReference>
<dbReference type="InterPro" id="IPR036063">
    <property type="entry name" value="Smr_dom_sf"/>
</dbReference>
<keyword evidence="8" id="KW-0175">Coiled coil</keyword>
<evidence type="ECO:0000256" key="4">
    <source>
        <dbReference type="ARBA" id="ARBA00022840"/>
    </source>
</evidence>
<dbReference type="PROSITE" id="PS00486">
    <property type="entry name" value="DNA_MISMATCH_REPAIR_2"/>
    <property type="match status" value="1"/>
</dbReference>
<dbReference type="GO" id="GO:0006298">
    <property type="term" value="P:mismatch repair"/>
    <property type="evidence" value="ECO:0007669"/>
    <property type="project" value="InterPro"/>
</dbReference>
<dbReference type="SUPFAM" id="SSF52540">
    <property type="entry name" value="P-loop containing nucleoside triphosphate hydrolases"/>
    <property type="match status" value="1"/>
</dbReference>
<dbReference type="Pfam" id="PF00488">
    <property type="entry name" value="MutS_V"/>
    <property type="match status" value="1"/>
</dbReference>
<dbReference type="EC" id="3.6.4.-" evidence="7"/>
<dbReference type="GO" id="GO:0019843">
    <property type="term" value="F:rRNA binding"/>
    <property type="evidence" value="ECO:0007669"/>
    <property type="project" value="UniProtKB-UniRule"/>
</dbReference>
<dbReference type="RefSeq" id="WP_116062688.1">
    <property type="nucleotide sequence ID" value="NZ_QRDZ01000018.1"/>
</dbReference>
<protein>
    <recommendedName>
        <fullName evidence="7">Endonuclease MutS2</fullName>
        <ecNumber evidence="7">3.1.-.-</ecNumber>
    </recommendedName>
    <alternativeName>
        <fullName evidence="7">Ribosome-associated protein quality control-upstream factor</fullName>
        <shortName evidence="7">RQC-upstream factor</shortName>
        <shortName evidence="7">RqcU</shortName>
        <ecNumber evidence="7">3.6.4.-</ecNumber>
    </alternativeName>
</protein>
<dbReference type="CDD" id="cd03280">
    <property type="entry name" value="ABC_MutS2"/>
    <property type="match status" value="1"/>
</dbReference>
<evidence type="ECO:0000256" key="3">
    <source>
        <dbReference type="ARBA" id="ARBA00022801"/>
    </source>
</evidence>
<evidence type="ECO:0000256" key="1">
    <source>
        <dbReference type="ARBA" id="ARBA00022730"/>
    </source>
</evidence>
<dbReference type="Pfam" id="PF20297">
    <property type="entry name" value="MSSS"/>
    <property type="match status" value="1"/>
</dbReference>
<sequence length="786" mass="86575">MNEKALHTLEYDKIIRRLTGLAATSLGREEAEKLTPSRELEIVKRRLAATDEASRAVSLKGAPPFGGITDIRSSLQRAKLQGMLQPPELMEVAQFIMGSRRLNRFIASAGEETELPLLSDLCEPLTDFKALEDEIRRCIDEQGDVLDSASPELASMRRDIRVNEGRAREKLESLIRSSSVQKMLQETLITMRNDRYVIPVKQEYRAHFGGIVHDQSGSGATLFIEPEAVVQMNNKLRELKIKEQNEVERILRKLTAEVGERADLLAGDAEILGIIDFVFAKASLAHALSATLPVMNDEGKIVLYKGRHPLLDIKTAVPIDIELGESYTSIIVTGPNTGGKTVSLKTIGLLSLMAMSGLFVPAEDGSRLCVFDGIYADIGDEQSIEQSLSTFSSHMTNLISMLGQVTSRSLVLLDELGAGTDPAEGSALAIAILEHLQKLGCRLIATTHYSELKAYAYNREGITNASMEFDVATLRPTYRLLVGVPGRSNAFAIAERLGLPKSIIDHARGEVSEDELKVDSMIASLEQDRLQAETERRTAEMLRLETEKLRKEIQEERFKLQEQKAKLLEAAREEARQQVAKARREAEEIIADLRRLALEEGASVKEHKLIEAKKRLEEAVPDPVSRPTRQGGAKPAKIVAGDDVKVHSLNGQKGHVVELVGSGEAVVQLGILKMKVSLSDLEPMRSASSAKTPAQATTVKRSRDENIRTELDLRGMALDEALMEVDRFLDEAFLGNLGQVYIIHGKGTGALRSGIQDFLRRHKHVKSYRLGQFGEGGAGVSVAELH</sequence>
<dbReference type="SUPFAM" id="SSF160443">
    <property type="entry name" value="SMR domain-like"/>
    <property type="match status" value="1"/>
</dbReference>
<dbReference type="SUPFAM" id="SSF48334">
    <property type="entry name" value="DNA repair protein MutS, domain III"/>
    <property type="match status" value="1"/>
</dbReference>
<dbReference type="EMBL" id="QRDZ01000018">
    <property type="protein sequence ID" value="RED66455.1"/>
    <property type="molecule type" value="Genomic_DNA"/>
</dbReference>
<keyword evidence="3 7" id="KW-0378">Hydrolase</keyword>
<dbReference type="OrthoDB" id="9808166at2"/>
<dbReference type="Proteomes" id="UP000256977">
    <property type="component" value="Unassembled WGS sequence"/>
</dbReference>
<dbReference type="InterPro" id="IPR046893">
    <property type="entry name" value="MSSS"/>
</dbReference>
<keyword evidence="6 7" id="KW-0238">DNA-binding</keyword>
<name>A0A3D9IXL3_9BACL</name>
<dbReference type="GO" id="GO:0072344">
    <property type="term" value="P:rescue of stalled ribosome"/>
    <property type="evidence" value="ECO:0007669"/>
    <property type="project" value="UniProtKB-UniRule"/>
</dbReference>
<evidence type="ECO:0000256" key="2">
    <source>
        <dbReference type="ARBA" id="ARBA00022741"/>
    </source>
</evidence>
<keyword evidence="2 7" id="KW-0547">Nucleotide-binding</keyword>
<dbReference type="GO" id="GO:0140664">
    <property type="term" value="F:ATP-dependent DNA damage sensor activity"/>
    <property type="evidence" value="ECO:0007669"/>
    <property type="project" value="InterPro"/>
</dbReference>
<comment type="caution">
    <text evidence="11">The sequence shown here is derived from an EMBL/GenBank/DDBJ whole genome shotgun (WGS) entry which is preliminary data.</text>
</comment>
<evidence type="ECO:0000256" key="9">
    <source>
        <dbReference type="SAM" id="MobiDB-lite"/>
    </source>
</evidence>